<evidence type="ECO:0000259" key="1">
    <source>
        <dbReference type="Pfam" id="PF13490"/>
    </source>
</evidence>
<sequence>MKPEIVPISCRETTYLVSESRDAALDDEQSARLAAHLDTCDACRIASTQFAQLFAHLETLLARQHR</sequence>
<evidence type="ECO:0000313" key="3">
    <source>
        <dbReference type="Proteomes" id="UP000666369"/>
    </source>
</evidence>
<dbReference type="EMBL" id="JAADJT010000011">
    <property type="protein sequence ID" value="NGZ87063.1"/>
    <property type="molecule type" value="Genomic_DNA"/>
</dbReference>
<name>A0ABX0FQY4_9BURK</name>
<dbReference type="Gene3D" id="1.10.10.1320">
    <property type="entry name" value="Anti-sigma factor, zinc-finger domain"/>
    <property type="match status" value="1"/>
</dbReference>
<accession>A0ABX0FQY4</accession>
<protein>
    <submittedName>
        <fullName evidence="2">Zf-HC2 domain-containing protein</fullName>
    </submittedName>
</protein>
<organism evidence="2 3">
    <name type="scientific">Duganella aceris</name>
    <dbReference type="NCBI Taxonomy" id="2703883"/>
    <lineage>
        <taxon>Bacteria</taxon>
        <taxon>Pseudomonadati</taxon>
        <taxon>Pseudomonadota</taxon>
        <taxon>Betaproteobacteria</taxon>
        <taxon>Burkholderiales</taxon>
        <taxon>Oxalobacteraceae</taxon>
        <taxon>Telluria group</taxon>
        <taxon>Duganella</taxon>
    </lineage>
</organism>
<gene>
    <name evidence="2" type="ORF">GW587_22735</name>
</gene>
<reference evidence="2 3" key="1">
    <citation type="submission" date="2020-01" db="EMBL/GenBank/DDBJ databases">
        <authorList>
            <person name="Lee S.D."/>
        </authorList>
    </citation>
    <scope>NUCLEOTIDE SEQUENCE [LARGE SCALE GENOMIC DNA]</scope>
    <source>
        <strain evidence="2 3">SAP-35</strain>
    </source>
</reference>
<proteinExistence type="predicted"/>
<dbReference type="Proteomes" id="UP000666369">
    <property type="component" value="Unassembled WGS sequence"/>
</dbReference>
<keyword evidence="3" id="KW-1185">Reference proteome</keyword>
<dbReference type="Pfam" id="PF13490">
    <property type="entry name" value="zf-HC2"/>
    <property type="match status" value="1"/>
</dbReference>
<dbReference type="InterPro" id="IPR041916">
    <property type="entry name" value="Anti_sigma_zinc_sf"/>
</dbReference>
<feature type="domain" description="Putative zinc-finger" evidence="1">
    <location>
        <begin position="10"/>
        <end position="44"/>
    </location>
</feature>
<dbReference type="InterPro" id="IPR027383">
    <property type="entry name" value="Znf_put"/>
</dbReference>
<reference evidence="3" key="2">
    <citation type="submission" date="2023-07" db="EMBL/GenBank/DDBJ databases">
        <title>Duganella aceri sp. nov., isolated from tree sap.</title>
        <authorList>
            <person name="Kim I.S."/>
        </authorList>
    </citation>
    <scope>NUCLEOTIDE SEQUENCE [LARGE SCALE GENOMIC DNA]</scope>
    <source>
        <strain evidence="3">SAP-35</strain>
    </source>
</reference>
<evidence type="ECO:0000313" key="2">
    <source>
        <dbReference type="EMBL" id="NGZ87063.1"/>
    </source>
</evidence>
<dbReference type="RefSeq" id="WP_166106947.1">
    <property type="nucleotide sequence ID" value="NZ_JAADJT010000011.1"/>
</dbReference>
<comment type="caution">
    <text evidence="2">The sequence shown here is derived from an EMBL/GenBank/DDBJ whole genome shotgun (WGS) entry which is preliminary data.</text>
</comment>